<evidence type="ECO:0000256" key="7">
    <source>
        <dbReference type="ARBA" id="ARBA00022723"/>
    </source>
</evidence>
<dbReference type="InterPro" id="IPR000417">
    <property type="entry name" value="Hyethyz_kinase"/>
</dbReference>
<comment type="function">
    <text evidence="3">Condenses 4-methyl-5-(beta-hydroxyethyl)thiazole monophosphate (THZ-P) and 2-methyl-4-amino-5-hydroxymethyl pyrimidine pyrophosphate (HMP-PP) to form thiamine monophosphate (TMP).</text>
</comment>
<dbReference type="GO" id="GO:0005524">
    <property type="term" value="F:ATP binding"/>
    <property type="evidence" value="ECO:0007669"/>
    <property type="project" value="UniProtKB-KW"/>
</dbReference>
<comment type="catalytic activity">
    <reaction evidence="1">
        <text>5-(2-hydroxyethyl)-4-methylthiazole + ATP = 4-methyl-5-(2-phosphooxyethyl)-thiazole + ADP + H(+)</text>
        <dbReference type="Rhea" id="RHEA:24212"/>
        <dbReference type="ChEBI" id="CHEBI:15378"/>
        <dbReference type="ChEBI" id="CHEBI:17957"/>
        <dbReference type="ChEBI" id="CHEBI:30616"/>
        <dbReference type="ChEBI" id="CHEBI:58296"/>
        <dbReference type="ChEBI" id="CHEBI:456216"/>
        <dbReference type="EC" id="2.7.1.50"/>
    </reaction>
</comment>
<dbReference type="Proteomes" id="UP001239445">
    <property type="component" value="Unassembled WGS sequence"/>
</dbReference>
<keyword evidence="9" id="KW-0418">Kinase</keyword>
<comment type="catalytic activity">
    <reaction evidence="13">
        <text>4-methyl-5-(2-phosphooxyethyl)-thiazole + 4-amino-2-methyl-5-(diphosphooxymethyl)pyrimidine + H(+) = thiamine phosphate + diphosphate</text>
        <dbReference type="Rhea" id="RHEA:22328"/>
        <dbReference type="ChEBI" id="CHEBI:15378"/>
        <dbReference type="ChEBI" id="CHEBI:33019"/>
        <dbReference type="ChEBI" id="CHEBI:37575"/>
        <dbReference type="ChEBI" id="CHEBI:57841"/>
        <dbReference type="ChEBI" id="CHEBI:58296"/>
        <dbReference type="EC" id="2.5.1.3"/>
    </reaction>
</comment>
<evidence type="ECO:0000256" key="10">
    <source>
        <dbReference type="ARBA" id="ARBA00022840"/>
    </source>
</evidence>
<evidence type="ECO:0000256" key="2">
    <source>
        <dbReference type="ARBA" id="ARBA00001946"/>
    </source>
</evidence>
<dbReference type="HAMAP" id="MF_00097">
    <property type="entry name" value="TMP_synthase"/>
    <property type="match status" value="1"/>
</dbReference>
<dbReference type="GO" id="GO:0009228">
    <property type="term" value="P:thiamine biosynthetic process"/>
    <property type="evidence" value="ECO:0007669"/>
    <property type="project" value="UniProtKB-KW"/>
</dbReference>
<evidence type="ECO:0000256" key="12">
    <source>
        <dbReference type="ARBA" id="ARBA00022977"/>
    </source>
</evidence>
<dbReference type="AlphaFoldDB" id="A0AAJ0F1V7"/>
<evidence type="ECO:0000256" key="13">
    <source>
        <dbReference type="ARBA" id="ARBA00047334"/>
    </source>
</evidence>
<dbReference type="CDD" id="cd01170">
    <property type="entry name" value="THZ_kinase"/>
    <property type="match status" value="1"/>
</dbReference>
<evidence type="ECO:0000313" key="19">
    <source>
        <dbReference type="EMBL" id="KAK1751661.1"/>
    </source>
</evidence>
<dbReference type="GO" id="GO:0004789">
    <property type="term" value="F:thiamine-phosphate diphosphorylase activity"/>
    <property type="evidence" value="ECO:0007669"/>
    <property type="project" value="UniProtKB-EC"/>
</dbReference>
<dbReference type="SUPFAM" id="SSF53613">
    <property type="entry name" value="Ribokinase-like"/>
    <property type="match status" value="1"/>
</dbReference>
<keyword evidence="7" id="KW-0479">Metal-binding</keyword>
<dbReference type="NCBIfam" id="TIGR00694">
    <property type="entry name" value="thiM"/>
    <property type="match status" value="1"/>
</dbReference>
<evidence type="ECO:0000256" key="9">
    <source>
        <dbReference type="ARBA" id="ARBA00022777"/>
    </source>
</evidence>
<dbReference type="PANTHER" id="PTHR20857">
    <property type="entry name" value="THIAMINE-PHOSPHATE PYROPHOSPHORYLASE"/>
    <property type="match status" value="1"/>
</dbReference>
<dbReference type="InterPro" id="IPR029056">
    <property type="entry name" value="Ribokinase-like"/>
</dbReference>
<keyword evidence="8" id="KW-0547">Nucleotide-binding</keyword>
<dbReference type="Pfam" id="PF02581">
    <property type="entry name" value="TMP-TENI"/>
    <property type="match status" value="1"/>
</dbReference>
<dbReference type="FunFam" id="3.20.20.70:FF:000104">
    <property type="entry name" value="Thiamine biosynthetic bifunctional enzyme"/>
    <property type="match status" value="1"/>
</dbReference>
<dbReference type="InterPro" id="IPR034291">
    <property type="entry name" value="TMP_synthase"/>
</dbReference>
<dbReference type="InterPro" id="IPR022998">
    <property type="entry name" value="ThiamineP_synth_TenI"/>
</dbReference>
<evidence type="ECO:0000256" key="1">
    <source>
        <dbReference type="ARBA" id="ARBA00001771"/>
    </source>
</evidence>
<dbReference type="InterPro" id="IPR036206">
    <property type="entry name" value="ThiamineP_synth_sf"/>
</dbReference>
<evidence type="ECO:0000256" key="17">
    <source>
        <dbReference type="ARBA" id="ARBA00061283"/>
    </source>
</evidence>
<keyword evidence="11" id="KW-0460">Magnesium</keyword>
<dbReference type="CDD" id="cd00564">
    <property type="entry name" value="TMP_TenI"/>
    <property type="match status" value="1"/>
</dbReference>
<organism evidence="19 20">
    <name type="scientific">Echria macrotheca</name>
    <dbReference type="NCBI Taxonomy" id="438768"/>
    <lineage>
        <taxon>Eukaryota</taxon>
        <taxon>Fungi</taxon>
        <taxon>Dikarya</taxon>
        <taxon>Ascomycota</taxon>
        <taxon>Pezizomycotina</taxon>
        <taxon>Sordariomycetes</taxon>
        <taxon>Sordariomycetidae</taxon>
        <taxon>Sordariales</taxon>
        <taxon>Schizotheciaceae</taxon>
        <taxon>Echria</taxon>
    </lineage>
</organism>
<dbReference type="NCBIfam" id="NF006830">
    <property type="entry name" value="PRK09355.1"/>
    <property type="match status" value="1"/>
</dbReference>
<dbReference type="NCBIfam" id="TIGR00693">
    <property type="entry name" value="thiE"/>
    <property type="match status" value="1"/>
</dbReference>
<dbReference type="Pfam" id="PF02110">
    <property type="entry name" value="HK"/>
    <property type="match status" value="1"/>
</dbReference>
<name>A0AAJ0F1V7_9PEZI</name>
<dbReference type="HAMAP" id="MF_00228">
    <property type="entry name" value="Thz_kinase"/>
    <property type="match status" value="1"/>
</dbReference>
<evidence type="ECO:0000256" key="8">
    <source>
        <dbReference type="ARBA" id="ARBA00022741"/>
    </source>
</evidence>
<dbReference type="InterPro" id="IPR013785">
    <property type="entry name" value="Aldolase_TIM"/>
</dbReference>
<feature type="domain" description="Thiamine phosphate synthase/TenI" evidence="18">
    <location>
        <begin position="7"/>
        <end position="206"/>
    </location>
</feature>
<evidence type="ECO:0000256" key="14">
    <source>
        <dbReference type="ARBA" id="ARBA00047851"/>
    </source>
</evidence>
<evidence type="ECO:0000259" key="18">
    <source>
        <dbReference type="Pfam" id="PF02581"/>
    </source>
</evidence>
<protein>
    <submittedName>
        <fullName evidence="19">Thiamine biosynthetic bifunctional enzyme</fullName>
    </submittedName>
</protein>
<comment type="similarity">
    <text evidence="16">In the C-terminal section; belongs to the Thz kinase family.</text>
</comment>
<proteinExistence type="inferred from homology"/>
<evidence type="ECO:0000256" key="11">
    <source>
        <dbReference type="ARBA" id="ARBA00022842"/>
    </source>
</evidence>
<keyword evidence="12" id="KW-0784">Thiamine biosynthesis</keyword>
<keyword evidence="6" id="KW-0808">Transferase</keyword>
<evidence type="ECO:0000256" key="15">
    <source>
        <dbReference type="ARBA" id="ARBA00047883"/>
    </source>
</evidence>
<keyword evidence="10" id="KW-0067">ATP-binding</keyword>
<evidence type="ECO:0000256" key="5">
    <source>
        <dbReference type="ARBA" id="ARBA00005165"/>
    </source>
</evidence>
<dbReference type="GO" id="GO:0000287">
    <property type="term" value="F:magnesium ion binding"/>
    <property type="evidence" value="ECO:0007669"/>
    <property type="project" value="InterPro"/>
</dbReference>
<gene>
    <name evidence="19" type="ORF">QBC47DRAFT_405679</name>
</gene>
<dbReference type="GO" id="GO:0005737">
    <property type="term" value="C:cytoplasm"/>
    <property type="evidence" value="ECO:0007669"/>
    <property type="project" value="TreeGrafter"/>
</dbReference>
<dbReference type="EMBL" id="MU839841">
    <property type="protein sequence ID" value="KAK1751661.1"/>
    <property type="molecule type" value="Genomic_DNA"/>
</dbReference>
<evidence type="ECO:0000256" key="6">
    <source>
        <dbReference type="ARBA" id="ARBA00022679"/>
    </source>
</evidence>
<evidence type="ECO:0000256" key="3">
    <source>
        <dbReference type="ARBA" id="ARBA00003814"/>
    </source>
</evidence>
<comment type="pathway">
    <text evidence="4">Cofactor biosynthesis; thiamine diphosphate biosynthesis; 4-methyl-5-(2-phosphoethyl)-thiazole from 5-(2-hydroxyethyl)-4-methylthiazole: step 1/1.</text>
</comment>
<dbReference type="FunFam" id="3.40.1190.20:FF:000042">
    <property type="entry name" value="Probable thiamine biosynthetic bifunctional enzyme"/>
    <property type="match status" value="1"/>
</dbReference>
<accession>A0AAJ0F1V7</accession>
<dbReference type="GO" id="GO:0004417">
    <property type="term" value="F:hydroxyethylthiazole kinase activity"/>
    <property type="evidence" value="ECO:0007669"/>
    <property type="project" value="UniProtKB-EC"/>
</dbReference>
<dbReference type="PANTHER" id="PTHR20857:SF23">
    <property type="entry name" value="THIAMINE BIOSYNTHETIC BIFUNCTIONAL ENZYME"/>
    <property type="match status" value="1"/>
</dbReference>
<comment type="similarity">
    <text evidence="17">In the N-terminal section; belongs to the thiamine-phosphate synthase family.</text>
</comment>
<evidence type="ECO:0000256" key="4">
    <source>
        <dbReference type="ARBA" id="ARBA00004868"/>
    </source>
</evidence>
<comment type="catalytic activity">
    <reaction evidence="14">
        <text>2-(2-carboxy-4-methylthiazol-5-yl)ethyl phosphate + 4-amino-2-methyl-5-(diphosphooxymethyl)pyrimidine + 2 H(+) = thiamine phosphate + CO2 + diphosphate</text>
        <dbReference type="Rhea" id="RHEA:47848"/>
        <dbReference type="ChEBI" id="CHEBI:15378"/>
        <dbReference type="ChEBI" id="CHEBI:16526"/>
        <dbReference type="ChEBI" id="CHEBI:33019"/>
        <dbReference type="ChEBI" id="CHEBI:37575"/>
        <dbReference type="ChEBI" id="CHEBI:57841"/>
        <dbReference type="ChEBI" id="CHEBI:62890"/>
        <dbReference type="EC" id="2.5.1.3"/>
    </reaction>
</comment>
<dbReference type="Gene3D" id="3.40.1190.20">
    <property type="match status" value="1"/>
</dbReference>
<comment type="pathway">
    <text evidence="5">Cofactor biosynthesis; thiamine diphosphate biosynthesis; thiamine phosphate from 4-amino-2-methyl-5-diphosphomethylpyrimidine and 4-methyl-5-(2-phosphoethyl)-thiazole: step 1/1.</text>
</comment>
<dbReference type="SUPFAM" id="SSF51391">
    <property type="entry name" value="Thiamin phosphate synthase"/>
    <property type="match status" value="1"/>
</dbReference>
<comment type="cofactor">
    <cofactor evidence="2">
        <name>Mg(2+)</name>
        <dbReference type="ChEBI" id="CHEBI:18420"/>
    </cofactor>
</comment>
<dbReference type="Gene3D" id="3.20.20.70">
    <property type="entry name" value="Aldolase class I"/>
    <property type="match status" value="1"/>
</dbReference>
<sequence>MKTDYALYLVTSSSPTLLGPDTDLIEDVVRPALEGGVTIVQLREKDGDMTTAQFVERARRLLEVTREFGVPLLINDRVDVARAVGCEGCHVGQDDMDVQSARRILGPDAIIGVSASTAEEAVKACREGASYLGIGTVFATSTKKDTKHIIGIQGVRDILAALDEAGYAHIPTVCIGGITQSNVQQVLQQSATPNKSLDGIAVVSAIVGSKDPKAAAAEFDRLVRASLPVPKHLRGTAGLPPAAVGALVKKVGQLKPISHNMTNLVVQNFAANVALAVGASPIMANYGEEAADLCRLGGALVINMGTVTPDGLTNYVQALKAYNDGNRPVIFDPVGAGATRVRRSAVKTIMAAGRVTVIKGNEGEIMTIYGDDEKVQQRGVDSSSNLTDSQKANLVRGLAAREGCVVVMTGQRDFVSDGGRVYVVDNGHALLGGVTGTGCCLGTTISAAVAAVYPENVLEAVMAGILHYEIAAQNAAVREDVRGPGTFVPAFLDELARIRDETARGELGWLNKMRVSVFME</sequence>
<evidence type="ECO:0000313" key="20">
    <source>
        <dbReference type="Proteomes" id="UP001239445"/>
    </source>
</evidence>
<comment type="caution">
    <text evidence="19">The sequence shown here is derived from an EMBL/GenBank/DDBJ whole genome shotgun (WGS) entry which is preliminary data.</text>
</comment>
<dbReference type="PRINTS" id="PR01099">
    <property type="entry name" value="HYETHTZKNASE"/>
</dbReference>
<evidence type="ECO:0000256" key="16">
    <source>
        <dbReference type="ARBA" id="ARBA00061146"/>
    </source>
</evidence>
<keyword evidence="20" id="KW-1185">Reference proteome</keyword>
<reference evidence="19" key="1">
    <citation type="submission" date="2023-06" db="EMBL/GenBank/DDBJ databases">
        <title>Genome-scale phylogeny and comparative genomics of the fungal order Sordariales.</title>
        <authorList>
            <consortium name="Lawrence Berkeley National Laboratory"/>
            <person name="Hensen N."/>
            <person name="Bonometti L."/>
            <person name="Westerberg I."/>
            <person name="Brannstrom I.O."/>
            <person name="Guillou S."/>
            <person name="Cros-Aarteil S."/>
            <person name="Calhoun S."/>
            <person name="Haridas S."/>
            <person name="Kuo A."/>
            <person name="Mondo S."/>
            <person name="Pangilinan J."/>
            <person name="Riley R."/>
            <person name="Labutti K."/>
            <person name="Andreopoulos B."/>
            <person name="Lipzen A."/>
            <person name="Chen C."/>
            <person name="Yanf M."/>
            <person name="Daum C."/>
            <person name="Ng V."/>
            <person name="Clum A."/>
            <person name="Steindorff A."/>
            <person name="Ohm R."/>
            <person name="Martin F."/>
            <person name="Silar P."/>
            <person name="Natvig D."/>
            <person name="Lalanne C."/>
            <person name="Gautier V."/>
            <person name="Ament-Velasquez S.L."/>
            <person name="Kruys A."/>
            <person name="Hutchinson M.I."/>
            <person name="Powell A.J."/>
            <person name="Barry K."/>
            <person name="Miller A.N."/>
            <person name="Grigoriev I.V."/>
            <person name="Debuchy R."/>
            <person name="Gladieux P."/>
            <person name="Thoren M.H."/>
            <person name="Johannesson H."/>
        </authorList>
    </citation>
    <scope>NUCLEOTIDE SEQUENCE</scope>
    <source>
        <strain evidence="19">PSN4</strain>
    </source>
</reference>
<comment type="catalytic activity">
    <reaction evidence="15">
        <text>2-[(2R,5Z)-2-carboxy-4-methylthiazol-5(2H)-ylidene]ethyl phosphate + 4-amino-2-methyl-5-(diphosphooxymethyl)pyrimidine + 2 H(+) = thiamine phosphate + CO2 + diphosphate</text>
        <dbReference type="Rhea" id="RHEA:47844"/>
        <dbReference type="ChEBI" id="CHEBI:15378"/>
        <dbReference type="ChEBI" id="CHEBI:16526"/>
        <dbReference type="ChEBI" id="CHEBI:33019"/>
        <dbReference type="ChEBI" id="CHEBI:37575"/>
        <dbReference type="ChEBI" id="CHEBI:57841"/>
        <dbReference type="ChEBI" id="CHEBI:62899"/>
        <dbReference type="EC" id="2.5.1.3"/>
    </reaction>
</comment>